<reference evidence="2 3" key="1">
    <citation type="journal article" date="2013" name="PLoS Genet.">
        <title>The genome and development-dependent transcriptomes of Pyronema confluens: a window into fungal evolution.</title>
        <authorList>
            <person name="Traeger S."/>
            <person name="Altegoer F."/>
            <person name="Freitag M."/>
            <person name="Gabaldon T."/>
            <person name="Kempken F."/>
            <person name="Kumar A."/>
            <person name="Marcet-Houben M."/>
            <person name="Poggeler S."/>
            <person name="Stajich J.E."/>
            <person name="Nowrousian M."/>
        </authorList>
    </citation>
    <scope>NUCLEOTIDE SEQUENCE [LARGE SCALE GENOMIC DNA]</scope>
    <source>
        <strain evidence="3">CBS 100304</strain>
        <tissue evidence="2">Vegetative mycelium</tissue>
    </source>
</reference>
<keyword evidence="1" id="KW-1133">Transmembrane helix</keyword>
<proteinExistence type="predicted"/>
<name>U4L1Y7_PYROM</name>
<gene>
    <name evidence="2" type="ORF">PCON_09733</name>
</gene>
<dbReference type="AlphaFoldDB" id="U4L1Y7"/>
<protein>
    <submittedName>
        <fullName evidence="2">Uncharacterized protein</fullName>
    </submittedName>
</protein>
<evidence type="ECO:0000256" key="1">
    <source>
        <dbReference type="SAM" id="Phobius"/>
    </source>
</evidence>
<evidence type="ECO:0000313" key="3">
    <source>
        <dbReference type="Proteomes" id="UP000018144"/>
    </source>
</evidence>
<dbReference type="EMBL" id="HF935514">
    <property type="protein sequence ID" value="CCX10140.1"/>
    <property type="molecule type" value="Genomic_DNA"/>
</dbReference>
<keyword evidence="1" id="KW-0472">Membrane</keyword>
<feature type="transmembrane region" description="Helical" evidence="1">
    <location>
        <begin position="211"/>
        <end position="236"/>
    </location>
</feature>
<evidence type="ECO:0000313" key="2">
    <source>
        <dbReference type="EMBL" id="CCX10140.1"/>
    </source>
</evidence>
<keyword evidence="1" id="KW-0812">Transmembrane</keyword>
<dbReference type="Proteomes" id="UP000018144">
    <property type="component" value="Unassembled WGS sequence"/>
</dbReference>
<keyword evidence="3" id="KW-1185">Reference proteome</keyword>
<organism evidence="2 3">
    <name type="scientific">Pyronema omphalodes (strain CBS 100304)</name>
    <name type="common">Pyronema confluens</name>
    <dbReference type="NCBI Taxonomy" id="1076935"/>
    <lineage>
        <taxon>Eukaryota</taxon>
        <taxon>Fungi</taxon>
        <taxon>Dikarya</taxon>
        <taxon>Ascomycota</taxon>
        <taxon>Pezizomycotina</taxon>
        <taxon>Pezizomycetes</taxon>
        <taxon>Pezizales</taxon>
        <taxon>Pyronemataceae</taxon>
        <taxon>Pyronema</taxon>
    </lineage>
</organism>
<accession>U4L1Y7</accession>
<sequence length="239" mass="27352">MERSCSIPISWWPFENPGPKFVWCCFEKSRLHLHEGISMDYRLHQISMPPNATDHAAFQAFRQQYYSFIGIWRRYLSLKVLTCIYFVELRVHENDRVEIPESQKTKPLRELLDSLHKHRSGLYHYSDNLDTIPFTSKELRRRFHSREGQGGHYIAKVPGRIPEVTFHDSGIAEYGLHFVHGLRFAGVLLIVLIWVFLSLGLGVAVDMRTDTGIGAGVGGGILAALAVFLSFLQILLAKK</sequence>
<feature type="transmembrane region" description="Helical" evidence="1">
    <location>
        <begin position="184"/>
        <end position="205"/>
    </location>
</feature>